<dbReference type="PANTHER" id="PTHR37299:SF1">
    <property type="entry name" value="STAGE 0 SPORULATION PROTEIN A HOMOLOG"/>
    <property type="match status" value="1"/>
</dbReference>
<keyword evidence="2" id="KW-0175">Coiled coil</keyword>
<name>A0ABT0RW16_9SPHN</name>
<dbReference type="Gene3D" id="2.40.50.1020">
    <property type="entry name" value="LytTr DNA-binding domain"/>
    <property type="match status" value="1"/>
</dbReference>
<keyword evidence="1" id="KW-0597">Phosphoprotein</keyword>
<keyword evidence="5" id="KW-0238">DNA-binding</keyword>
<feature type="domain" description="HTH LytTR-type" evidence="4">
    <location>
        <begin position="168"/>
        <end position="260"/>
    </location>
</feature>
<dbReference type="SMART" id="SM00850">
    <property type="entry name" value="LytTR"/>
    <property type="match status" value="1"/>
</dbReference>
<feature type="coiled-coil region" evidence="2">
    <location>
        <begin position="107"/>
        <end position="143"/>
    </location>
</feature>
<feature type="domain" description="Response regulatory" evidence="3">
    <location>
        <begin position="5"/>
        <end position="118"/>
    </location>
</feature>
<dbReference type="InterPro" id="IPR011006">
    <property type="entry name" value="CheY-like_superfamily"/>
</dbReference>
<dbReference type="InterPro" id="IPR001789">
    <property type="entry name" value="Sig_transdc_resp-reg_receiver"/>
</dbReference>
<dbReference type="PANTHER" id="PTHR37299">
    <property type="entry name" value="TRANSCRIPTIONAL REGULATOR-RELATED"/>
    <property type="match status" value="1"/>
</dbReference>
<organism evidence="5 6">
    <name type="scientific">Sphingomonas caseinilyticus</name>
    <dbReference type="NCBI Taxonomy" id="2908205"/>
    <lineage>
        <taxon>Bacteria</taxon>
        <taxon>Pseudomonadati</taxon>
        <taxon>Pseudomonadota</taxon>
        <taxon>Alphaproteobacteria</taxon>
        <taxon>Sphingomonadales</taxon>
        <taxon>Sphingomonadaceae</taxon>
        <taxon>Sphingomonas</taxon>
    </lineage>
</organism>
<evidence type="ECO:0000313" key="6">
    <source>
        <dbReference type="Proteomes" id="UP001203410"/>
    </source>
</evidence>
<dbReference type="Pfam" id="PF00072">
    <property type="entry name" value="Response_reg"/>
    <property type="match status" value="1"/>
</dbReference>
<dbReference type="RefSeq" id="WP_249904376.1">
    <property type="nucleotide sequence ID" value="NZ_JAMGBA010000002.1"/>
</dbReference>
<dbReference type="GO" id="GO:0003677">
    <property type="term" value="F:DNA binding"/>
    <property type="evidence" value="ECO:0007669"/>
    <property type="project" value="UniProtKB-KW"/>
</dbReference>
<dbReference type="Pfam" id="PF04397">
    <property type="entry name" value="LytTR"/>
    <property type="match status" value="1"/>
</dbReference>
<dbReference type="EMBL" id="JAMGBA010000002">
    <property type="protein sequence ID" value="MCL6699001.1"/>
    <property type="molecule type" value="Genomic_DNA"/>
</dbReference>
<dbReference type="PROSITE" id="PS50930">
    <property type="entry name" value="HTH_LYTTR"/>
    <property type="match status" value="1"/>
</dbReference>
<evidence type="ECO:0000256" key="2">
    <source>
        <dbReference type="SAM" id="Coils"/>
    </source>
</evidence>
<keyword evidence="6" id="KW-1185">Reference proteome</keyword>
<dbReference type="PROSITE" id="PS50110">
    <property type="entry name" value="RESPONSE_REGULATORY"/>
    <property type="match status" value="1"/>
</dbReference>
<evidence type="ECO:0000256" key="1">
    <source>
        <dbReference type="PROSITE-ProRule" id="PRU00169"/>
    </source>
</evidence>
<dbReference type="InterPro" id="IPR007492">
    <property type="entry name" value="LytTR_DNA-bd_dom"/>
</dbReference>
<evidence type="ECO:0000313" key="5">
    <source>
        <dbReference type="EMBL" id="MCL6699001.1"/>
    </source>
</evidence>
<sequence>MSQLRVLTVDDEPLALRRLQLALENVPDVAHVGAARGKAEALQLIEKYQPDVILLDVRMRDGSGFDIVEKLIGGDPPAVIFVSAFDNHAARAFEVRAIDYILKPVSYDRLRSALDRARSEIENRSSEERIAELKEVIRTLREEVRSEPVQRFEAEFWVRRNVTGLLRVPVESIEWISADDDYVCLHTSTGNHLLRDTIRGILSRLDPAQFIRIHRSSVVRIDAIEAVKRNGVSSREVHLTNGTRLKVGRVYNKLLKQALT</sequence>
<feature type="modified residue" description="4-aspartylphosphate" evidence="1">
    <location>
        <position position="56"/>
    </location>
</feature>
<comment type="caution">
    <text evidence="5">The sequence shown here is derived from an EMBL/GenBank/DDBJ whole genome shotgun (WGS) entry which is preliminary data.</text>
</comment>
<dbReference type="Proteomes" id="UP001203410">
    <property type="component" value="Unassembled WGS sequence"/>
</dbReference>
<dbReference type="InterPro" id="IPR046947">
    <property type="entry name" value="LytR-like"/>
</dbReference>
<accession>A0ABT0RW16</accession>
<dbReference type="Gene3D" id="3.40.50.2300">
    <property type="match status" value="1"/>
</dbReference>
<dbReference type="SUPFAM" id="SSF52172">
    <property type="entry name" value="CheY-like"/>
    <property type="match status" value="1"/>
</dbReference>
<dbReference type="SMART" id="SM00448">
    <property type="entry name" value="REC"/>
    <property type="match status" value="1"/>
</dbReference>
<reference evidence="5 6" key="1">
    <citation type="submission" date="2022-05" db="EMBL/GenBank/DDBJ databases">
        <authorList>
            <person name="Jo J.-H."/>
            <person name="Im W.-T."/>
        </authorList>
    </citation>
    <scope>NUCLEOTIDE SEQUENCE [LARGE SCALE GENOMIC DNA]</scope>
    <source>
        <strain evidence="5 6">NSE70-1</strain>
    </source>
</reference>
<protein>
    <submittedName>
        <fullName evidence="5">LytTR family DNA-binding domain-containing protein</fullName>
    </submittedName>
</protein>
<proteinExistence type="predicted"/>
<gene>
    <name evidence="5" type="ORF">LZ496_09430</name>
</gene>
<evidence type="ECO:0000259" key="3">
    <source>
        <dbReference type="PROSITE" id="PS50110"/>
    </source>
</evidence>
<evidence type="ECO:0000259" key="4">
    <source>
        <dbReference type="PROSITE" id="PS50930"/>
    </source>
</evidence>